<evidence type="ECO:0000313" key="2">
    <source>
        <dbReference type="EMBL" id="OGC40591.1"/>
    </source>
</evidence>
<reference evidence="2 3" key="1">
    <citation type="journal article" date="2016" name="Nat. Commun.">
        <title>Thousands of microbial genomes shed light on interconnected biogeochemical processes in an aquifer system.</title>
        <authorList>
            <person name="Anantharaman K."/>
            <person name="Brown C.T."/>
            <person name="Hug L.A."/>
            <person name="Sharon I."/>
            <person name="Castelle C.J."/>
            <person name="Probst A.J."/>
            <person name="Thomas B.C."/>
            <person name="Singh A."/>
            <person name="Wilkins M.J."/>
            <person name="Karaoz U."/>
            <person name="Brodie E.L."/>
            <person name="Williams K.H."/>
            <person name="Hubbard S.S."/>
            <person name="Banfield J.F."/>
        </authorList>
    </citation>
    <scope>NUCLEOTIDE SEQUENCE [LARGE SCALE GENOMIC DNA]</scope>
</reference>
<keyword evidence="1" id="KW-1133">Transmembrane helix</keyword>
<keyword evidence="1" id="KW-0812">Transmembrane</keyword>
<name>A0A1F4U6Q9_UNCSA</name>
<evidence type="ECO:0000313" key="3">
    <source>
        <dbReference type="Proteomes" id="UP000179242"/>
    </source>
</evidence>
<keyword evidence="1" id="KW-0472">Membrane</keyword>
<accession>A0A1F4U6Q9</accession>
<protein>
    <submittedName>
        <fullName evidence="2">Uncharacterized protein</fullName>
    </submittedName>
</protein>
<evidence type="ECO:0000256" key="1">
    <source>
        <dbReference type="SAM" id="Phobius"/>
    </source>
</evidence>
<dbReference type="EMBL" id="MEUJ01000003">
    <property type="protein sequence ID" value="OGC40591.1"/>
    <property type="molecule type" value="Genomic_DNA"/>
</dbReference>
<feature type="transmembrane region" description="Helical" evidence="1">
    <location>
        <begin position="26"/>
        <end position="49"/>
    </location>
</feature>
<organism evidence="2 3">
    <name type="scientific">candidate division WOR-1 bacterium RIFOXYC2_FULL_46_14</name>
    <dbReference type="NCBI Taxonomy" id="1802587"/>
    <lineage>
        <taxon>Bacteria</taxon>
        <taxon>Bacillati</taxon>
        <taxon>Saganbacteria</taxon>
    </lineage>
</organism>
<sequence length="469" mass="50607">MKNIKHQTSKSKINPKAQSPTSKFGIWKFVVGICLAVGILLLGFSVLMVGCGKQGSGSSTSGYTILGIVPNSQTQALSIGAKATAVTHIVAVDSNGQKTQATLSSNGSFSVPVTKGYPYALGFYNKSGTVITLLGYLKQKDVNWDSLPLMNPSGSSTDLGTVTVEATSQEAIPSINLTTLINQMSMVDQTTASYYGQIDGPMAVLTNVDVDGNGVFDFEENKSYLFWADMQFTTTSEIQSMLTDYADYIPTVASYVYQFIFTEGGQSTAGRRATMTPPGTTLASQTGDAAANRTEWVFSFGAGLASPTAPPSGTYTIEVTGGVGTYRLQNFQPSQISYVGATNDIIYPVLKITTDEAGYITRISHQWKIRKSGVARNATAEEIKTVEDTQVNTSRGFSHSSPFFSFNFSDGASTSPLNFYRDNSYTDITTVTIDDTASSSRRVLYSDVTLISVTYNLTSRTVHRFWFSK</sequence>
<proteinExistence type="predicted"/>
<gene>
    <name evidence="2" type="ORF">A2438_06210</name>
</gene>
<dbReference type="AlphaFoldDB" id="A0A1F4U6Q9"/>
<comment type="caution">
    <text evidence="2">The sequence shown here is derived from an EMBL/GenBank/DDBJ whole genome shotgun (WGS) entry which is preliminary data.</text>
</comment>
<dbReference type="Proteomes" id="UP000179242">
    <property type="component" value="Unassembled WGS sequence"/>
</dbReference>